<accession>A0AA88RMB5</accession>
<feature type="domain" description="Reverse transcriptase Ty1/copia-type" evidence="1">
    <location>
        <begin position="1"/>
        <end position="58"/>
    </location>
</feature>
<protein>
    <recommendedName>
        <fullName evidence="1">Reverse transcriptase Ty1/copia-type domain-containing protein</fullName>
    </recommendedName>
</protein>
<reference evidence="2" key="1">
    <citation type="submission" date="2022-12" db="EMBL/GenBank/DDBJ databases">
        <title>Draft genome assemblies for two species of Escallonia (Escalloniales).</title>
        <authorList>
            <person name="Chanderbali A."/>
            <person name="Dervinis C."/>
            <person name="Anghel I."/>
            <person name="Soltis D."/>
            <person name="Soltis P."/>
            <person name="Zapata F."/>
        </authorList>
    </citation>
    <scope>NUCLEOTIDE SEQUENCE</scope>
    <source>
        <strain evidence="2">UCBG92.1500</strain>
        <tissue evidence="2">Leaf</tissue>
    </source>
</reference>
<comment type="caution">
    <text evidence="2">The sequence shown here is derived from an EMBL/GenBank/DDBJ whole genome shotgun (WGS) entry which is preliminary data.</text>
</comment>
<gene>
    <name evidence="2" type="ORF">RJ640_027833</name>
</gene>
<dbReference type="EMBL" id="JAVXUO010000450">
    <property type="protein sequence ID" value="KAK2991942.1"/>
    <property type="molecule type" value="Genomic_DNA"/>
</dbReference>
<sequence length="121" mass="13350">MSKNFDMKDLGEASYVIGIEIHRDRSRGILGLSQNAYIDKVLKRFNMHKCAPTIAPVVNGDKCSLLQCPRNQLEQDEMELIPYASAIGSLVYAQALAEKLASSFVSSSVVYVLMSSEPEAH</sequence>
<evidence type="ECO:0000313" key="2">
    <source>
        <dbReference type="EMBL" id="KAK2991942.1"/>
    </source>
</evidence>
<dbReference type="InterPro" id="IPR013103">
    <property type="entry name" value="RVT_2"/>
</dbReference>
<evidence type="ECO:0000259" key="1">
    <source>
        <dbReference type="Pfam" id="PF07727"/>
    </source>
</evidence>
<name>A0AA88RMB5_9ASTE</name>
<dbReference type="Proteomes" id="UP001187471">
    <property type="component" value="Unassembled WGS sequence"/>
</dbReference>
<dbReference type="AlphaFoldDB" id="A0AA88RMB5"/>
<organism evidence="2 3">
    <name type="scientific">Escallonia rubra</name>
    <dbReference type="NCBI Taxonomy" id="112253"/>
    <lineage>
        <taxon>Eukaryota</taxon>
        <taxon>Viridiplantae</taxon>
        <taxon>Streptophyta</taxon>
        <taxon>Embryophyta</taxon>
        <taxon>Tracheophyta</taxon>
        <taxon>Spermatophyta</taxon>
        <taxon>Magnoliopsida</taxon>
        <taxon>eudicotyledons</taxon>
        <taxon>Gunneridae</taxon>
        <taxon>Pentapetalae</taxon>
        <taxon>asterids</taxon>
        <taxon>campanulids</taxon>
        <taxon>Escalloniales</taxon>
        <taxon>Escalloniaceae</taxon>
        <taxon>Escallonia</taxon>
    </lineage>
</organism>
<proteinExistence type="predicted"/>
<keyword evidence="3" id="KW-1185">Reference proteome</keyword>
<dbReference type="Pfam" id="PF07727">
    <property type="entry name" value="RVT_2"/>
    <property type="match status" value="1"/>
</dbReference>
<evidence type="ECO:0000313" key="3">
    <source>
        <dbReference type="Proteomes" id="UP001187471"/>
    </source>
</evidence>